<name>A0A1J5PYX5_9ZZZZ</name>
<keyword evidence="7 12" id="KW-1133">Transmembrane helix</keyword>
<keyword evidence="3" id="KW-0813">Transport</keyword>
<dbReference type="EMBL" id="MLJW01001915">
    <property type="protein sequence ID" value="OIQ76274.1"/>
    <property type="molecule type" value="Genomic_DNA"/>
</dbReference>
<keyword evidence="4" id="KW-0138">CF(0)</keyword>
<proteinExistence type="inferred from homology"/>
<evidence type="ECO:0000256" key="8">
    <source>
        <dbReference type="ARBA" id="ARBA00023065"/>
    </source>
</evidence>
<dbReference type="GO" id="GO:0046961">
    <property type="term" value="F:proton-transporting ATPase activity, rotational mechanism"/>
    <property type="evidence" value="ECO:0007669"/>
    <property type="project" value="TreeGrafter"/>
</dbReference>
<protein>
    <submittedName>
        <fullName evidence="13">ATP synthase subunit b, sodium ion specific</fullName>
    </submittedName>
</protein>
<evidence type="ECO:0000313" key="13">
    <source>
        <dbReference type="EMBL" id="OIQ76274.1"/>
    </source>
</evidence>
<dbReference type="GO" id="GO:0045259">
    <property type="term" value="C:proton-transporting ATP synthase complex"/>
    <property type="evidence" value="ECO:0007669"/>
    <property type="project" value="UniProtKB-KW"/>
</dbReference>
<evidence type="ECO:0000256" key="2">
    <source>
        <dbReference type="ARBA" id="ARBA00005513"/>
    </source>
</evidence>
<keyword evidence="6" id="KW-0375">Hydrogen ion transport</keyword>
<reference evidence="13" key="1">
    <citation type="submission" date="2016-10" db="EMBL/GenBank/DDBJ databases">
        <title>Sequence of Gallionella enrichment culture.</title>
        <authorList>
            <person name="Poehlein A."/>
            <person name="Muehling M."/>
            <person name="Daniel R."/>
        </authorList>
    </citation>
    <scope>NUCLEOTIDE SEQUENCE</scope>
</reference>
<dbReference type="NCBIfam" id="TIGR03321">
    <property type="entry name" value="alt_F1F0_F0_B"/>
    <property type="match status" value="1"/>
</dbReference>
<feature type="compositionally biased region" description="Basic and acidic residues" evidence="11">
    <location>
        <begin position="70"/>
        <end position="80"/>
    </location>
</feature>
<dbReference type="InterPro" id="IPR050059">
    <property type="entry name" value="ATP_synthase_B_chain"/>
</dbReference>
<feature type="region of interest" description="Disordered" evidence="11">
    <location>
        <begin position="56"/>
        <end position="80"/>
    </location>
</feature>
<organism evidence="13">
    <name type="scientific">mine drainage metagenome</name>
    <dbReference type="NCBI Taxonomy" id="410659"/>
    <lineage>
        <taxon>unclassified sequences</taxon>
        <taxon>metagenomes</taxon>
        <taxon>ecological metagenomes</taxon>
    </lineage>
</organism>
<evidence type="ECO:0000256" key="3">
    <source>
        <dbReference type="ARBA" id="ARBA00022448"/>
    </source>
</evidence>
<evidence type="ECO:0000256" key="1">
    <source>
        <dbReference type="ARBA" id="ARBA00004167"/>
    </source>
</evidence>
<feature type="transmembrane region" description="Helical" evidence="12">
    <location>
        <begin position="6"/>
        <end position="22"/>
    </location>
</feature>
<gene>
    <name evidence="13" type="primary">atpF_21</name>
    <name evidence="13" type="ORF">GALL_420530</name>
</gene>
<comment type="subcellular location">
    <subcellularLocation>
        <location evidence="1">Membrane</location>
        <topology evidence="1">Single-pass membrane protein</topology>
    </subcellularLocation>
</comment>
<sequence length="266" mass="29220">MTIDWFTVGAQLLNFLILVWLLKRYLYKPVLDAIDAREQRIAAELAAALRQQAEAQKERDTLQTQNAEFSKQREAQMDAVRSEAKAERQRLLDEARQAADSQRAKRLGALESELQNLHKGIALRSREEVLAIANKVLGDLAGASVDQRMVEVLLLRLQGLGTQDKAALTLALKSTSNTVLVRSAFELSPDQRGAMQQALNGYVGSAIQARFETDPALISGIEISSDGWKLAWNIADFLTTLEQKTDVLAKETPAVAAPVLATGPQS</sequence>
<dbReference type="Pfam" id="PF00430">
    <property type="entry name" value="ATP-synt_B"/>
    <property type="match status" value="1"/>
</dbReference>
<dbReference type="PANTHER" id="PTHR33445">
    <property type="entry name" value="ATP SYNTHASE SUBUNIT B', CHLOROPLASTIC"/>
    <property type="match status" value="1"/>
</dbReference>
<evidence type="ECO:0000256" key="7">
    <source>
        <dbReference type="ARBA" id="ARBA00022989"/>
    </source>
</evidence>
<evidence type="ECO:0000256" key="9">
    <source>
        <dbReference type="ARBA" id="ARBA00023136"/>
    </source>
</evidence>
<evidence type="ECO:0000256" key="12">
    <source>
        <dbReference type="SAM" id="Phobius"/>
    </source>
</evidence>
<dbReference type="CDD" id="cd06503">
    <property type="entry name" value="ATP-synt_Fo_b"/>
    <property type="match status" value="1"/>
</dbReference>
<keyword evidence="9 12" id="KW-0472">Membrane</keyword>
<dbReference type="InterPro" id="IPR002146">
    <property type="entry name" value="ATP_synth_b/b'su_bac/chlpt"/>
</dbReference>
<dbReference type="InterPro" id="IPR017707">
    <property type="entry name" value="Alt_ATP_synth_F0_bsu"/>
</dbReference>
<comment type="function">
    <text evidence="10">F(1)F(0) ATP synthase produces ATP from ADP in the presence of a proton or sodium gradient. F-type ATPases consist of two structural domains, F(1) containing the extramembraneous catalytic core and F(0) containing the membrane proton channel, linked together by a central stalk and a peripheral stalk. During catalysis, ATP synthesis in the catalytic domain of F(1) is coupled via a rotary mechanism of the central stalk subunits to proton translocation.</text>
</comment>
<dbReference type="AlphaFoldDB" id="A0A1J5PYX5"/>
<dbReference type="GO" id="GO:0015986">
    <property type="term" value="P:proton motive force-driven ATP synthesis"/>
    <property type="evidence" value="ECO:0007669"/>
    <property type="project" value="InterPro"/>
</dbReference>
<evidence type="ECO:0000256" key="11">
    <source>
        <dbReference type="SAM" id="MobiDB-lite"/>
    </source>
</evidence>
<evidence type="ECO:0000256" key="6">
    <source>
        <dbReference type="ARBA" id="ARBA00022781"/>
    </source>
</evidence>
<dbReference type="PANTHER" id="PTHR33445:SF2">
    <property type="entry name" value="ATP SYNTHASE SUBUNIT B', CHLOROPLASTIC"/>
    <property type="match status" value="1"/>
</dbReference>
<keyword evidence="8" id="KW-0406">Ion transport</keyword>
<evidence type="ECO:0000256" key="4">
    <source>
        <dbReference type="ARBA" id="ARBA00022547"/>
    </source>
</evidence>
<evidence type="ECO:0000256" key="10">
    <source>
        <dbReference type="ARBA" id="ARBA00025198"/>
    </source>
</evidence>
<dbReference type="HAMAP" id="MF_01398">
    <property type="entry name" value="ATP_synth_b_bprime"/>
    <property type="match status" value="1"/>
</dbReference>
<accession>A0A1J5PYX5</accession>
<evidence type="ECO:0000256" key="5">
    <source>
        <dbReference type="ARBA" id="ARBA00022692"/>
    </source>
</evidence>
<comment type="similarity">
    <text evidence="2">Belongs to the ATPase B chain family.</text>
</comment>
<keyword evidence="5 12" id="KW-0812">Transmembrane</keyword>
<comment type="caution">
    <text evidence="13">The sequence shown here is derived from an EMBL/GenBank/DDBJ whole genome shotgun (WGS) entry which is preliminary data.</text>
</comment>